<organism evidence="3 4">
    <name type="scientific">Thelonectria olida</name>
    <dbReference type="NCBI Taxonomy" id="1576542"/>
    <lineage>
        <taxon>Eukaryota</taxon>
        <taxon>Fungi</taxon>
        <taxon>Dikarya</taxon>
        <taxon>Ascomycota</taxon>
        <taxon>Pezizomycotina</taxon>
        <taxon>Sordariomycetes</taxon>
        <taxon>Hypocreomycetidae</taxon>
        <taxon>Hypocreales</taxon>
        <taxon>Nectriaceae</taxon>
        <taxon>Thelonectria</taxon>
    </lineage>
</organism>
<gene>
    <name evidence="3" type="ORF">B0T10DRAFT_147570</name>
</gene>
<reference evidence="3 4" key="1">
    <citation type="journal article" date="2021" name="Nat. Commun.">
        <title>Genetic determinants of endophytism in the Arabidopsis root mycobiome.</title>
        <authorList>
            <person name="Mesny F."/>
            <person name="Miyauchi S."/>
            <person name="Thiergart T."/>
            <person name="Pickel B."/>
            <person name="Atanasova L."/>
            <person name="Karlsson M."/>
            <person name="Huettel B."/>
            <person name="Barry K.W."/>
            <person name="Haridas S."/>
            <person name="Chen C."/>
            <person name="Bauer D."/>
            <person name="Andreopoulos W."/>
            <person name="Pangilinan J."/>
            <person name="LaButti K."/>
            <person name="Riley R."/>
            <person name="Lipzen A."/>
            <person name="Clum A."/>
            <person name="Drula E."/>
            <person name="Henrissat B."/>
            <person name="Kohler A."/>
            <person name="Grigoriev I.V."/>
            <person name="Martin F.M."/>
            <person name="Hacquard S."/>
        </authorList>
    </citation>
    <scope>NUCLEOTIDE SEQUENCE [LARGE SCALE GENOMIC DNA]</scope>
    <source>
        <strain evidence="3 4">MPI-CAGE-CH-0241</strain>
    </source>
</reference>
<evidence type="ECO:0000256" key="2">
    <source>
        <dbReference type="SAM" id="Phobius"/>
    </source>
</evidence>
<keyword evidence="2" id="KW-0472">Membrane</keyword>
<comment type="caution">
    <text evidence="3">The sequence shown here is derived from an EMBL/GenBank/DDBJ whole genome shotgun (WGS) entry which is preliminary data.</text>
</comment>
<protein>
    <submittedName>
        <fullName evidence="3">Uncharacterized protein</fullName>
    </submittedName>
</protein>
<sequence length="168" mass="19530">MHYGMPEYSDARVLNFLFTFQILIFRCMPYQYRMVIDLGDFAASSFPICDDLDDLTSHDSTRRYPRASRTSAISRTRLADIKLTKPTKKGGGDLGMGDSEKNETYKSTMEKKENLEKKESLEIGGWSYMIPFSRQDNFYLFGMDLDHLFGNSPAHLKTYRRAWRCTED</sequence>
<feature type="region of interest" description="Disordered" evidence="1">
    <location>
        <begin position="87"/>
        <end position="111"/>
    </location>
</feature>
<dbReference type="EMBL" id="JAGPYM010000027">
    <property type="protein sequence ID" value="KAH6880088.1"/>
    <property type="molecule type" value="Genomic_DNA"/>
</dbReference>
<feature type="transmembrane region" description="Helical" evidence="2">
    <location>
        <begin position="12"/>
        <end position="28"/>
    </location>
</feature>
<keyword evidence="4" id="KW-1185">Reference proteome</keyword>
<evidence type="ECO:0000256" key="1">
    <source>
        <dbReference type="SAM" id="MobiDB-lite"/>
    </source>
</evidence>
<evidence type="ECO:0000313" key="3">
    <source>
        <dbReference type="EMBL" id="KAH6880088.1"/>
    </source>
</evidence>
<accession>A0A9P8VVM1</accession>
<dbReference type="AlphaFoldDB" id="A0A9P8VVM1"/>
<evidence type="ECO:0000313" key="4">
    <source>
        <dbReference type="Proteomes" id="UP000777438"/>
    </source>
</evidence>
<keyword evidence="2" id="KW-0812">Transmembrane</keyword>
<proteinExistence type="predicted"/>
<name>A0A9P8VVM1_9HYPO</name>
<feature type="compositionally biased region" description="Basic and acidic residues" evidence="1">
    <location>
        <begin position="98"/>
        <end position="111"/>
    </location>
</feature>
<dbReference type="Proteomes" id="UP000777438">
    <property type="component" value="Unassembled WGS sequence"/>
</dbReference>
<keyword evidence="2" id="KW-1133">Transmembrane helix</keyword>